<dbReference type="Pfam" id="PF13688">
    <property type="entry name" value="Reprolysin_5"/>
    <property type="match status" value="1"/>
</dbReference>
<gene>
    <name evidence="1" type="ORF">RM609_23705</name>
</gene>
<evidence type="ECO:0000313" key="1">
    <source>
        <dbReference type="EMBL" id="MDT0452064.1"/>
    </source>
</evidence>
<organism evidence="1 2">
    <name type="scientific">Streptomyces hesseae</name>
    <dbReference type="NCBI Taxonomy" id="3075519"/>
    <lineage>
        <taxon>Bacteria</taxon>
        <taxon>Bacillati</taxon>
        <taxon>Actinomycetota</taxon>
        <taxon>Actinomycetes</taxon>
        <taxon>Kitasatosporales</taxon>
        <taxon>Streptomycetaceae</taxon>
        <taxon>Streptomyces</taxon>
    </lineage>
</organism>
<dbReference type="Proteomes" id="UP001180531">
    <property type="component" value="Unassembled WGS sequence"/>
</dbReference>
<evidence type="ECO:0000313" key="2">
    <source>
        <dbReference type="Proteomes" id="UP001180531"/>
    </source>
</evidence>
<protein>
    <submittedName>
        <fullName evidence="1">M12 family metallo-peptidase</fullName>
    </submittedName>
</protein>
<keyword evidence="2" id="KW-1185">Reference proteome</keyword>
<comment type="caution">
    <text evidence="1">The sequence shown here is derived from an EMBL/GenBank/DDBJ whole genome shotgun (WGS) entry which is preliminary data.</text>
</comment>
<accession>A0ABU2SSU4</accession>
<dbReference type="EMBL" id="JAVRFI010000017">
    <property type="protein sequence ID" value="MDT0452064.1"/>
    <property type="molecule type" value="Genomic_DNA"/>
</dbReference>
<sequence>MTLNDYMIGTTAVGIVIVNGPGGATFTENERLTIVSEVSQGFDILYRLSKRSPVNPHLLFLAEVRTVSLDLDPATVPKPTGNEGTRSSEIRSIEPVWLDQALTKLGYPVGQSGVEVYRQALLAKSWTAGGTPQWAYVVFFTKYPAGWVAYARNRRWITMQYEYLTTGGPGGTTAWGPANIDRVFAHETGHMFDAPDEFTSTCRSSDVFGFLKVQNGNCAATNPASVPCLMKKNTEDVCDWTLGHFGWVDANGDGKLDPLP</sequence>
<reference evidence="1" key="1">
    <citation type="submission" date="2024-05" db="EMBL/GenBank/DDBJ databases">
        <title>30 novel species of actinomycetes from the DSMZ collection.</title>
        <authorList>
            <person name="Nouioui I."/>
        </authorList>
    </citation>
    <scope>NUCLEOTIDE SEQUENCE</scope>
    <source>
        <strain evidence="1">DSM 40473</strain>
    </source>
</reference>
<name>A0ABU2SSU4_9ACTN</name>
<proteinExistence type="predicted"/>
<dbReference type="RefSeq" id="WP_311613546.1">
    <property type="nucleotide sequence ID" value="NZ_JAVRFI010000017.1"/>
</dbReference>